<evidence type="ECO:0000313" key="1">
    <source>
        <dbReference type="EMBL" id="EIE85602.1"/>
    </source>
</evidence>
<dbReference type="EMBL" id="CH476739">
    <property type="protein sequence ID" value="EIE85602.1"/>
    <property type="molecule type" value="Genomic_DNA"/>
</dbReference>
<dbReference type="InParanoid" id="I1CAX2"/>
<dbReference type="OrthoDB" id="2286520at2759"/>
<dbReference type="AlphaFoldDB" id="I1CAX2"/>
<dbReference type="RefSeq" id="XP_067520998.1">
    <property type="nucleotide sequence ID" value="XM_067664897.1"/>
</dbReference>
<keyword evidence="2" id="KW-1185">Reference proteome</keyword>
<sequence length="218" mass="24638">MDISLGLTPEISPPPYMSSTTIQDPIQQHASAIRHDCHLSCFICGNLYIKERDIGPHLVQRNEPYLVIICPCSHMAHIRCLKNYGVDYICHICNYVYPSRKYVCFAQLISCACHMLSALSVVGLFFGLSRLGGALDELALGSEIGPRLDGDETWQDHEMQQIVEWLDIVHYSTGFAGEAMLGTENMPKQIRLICVPFCLFILGPFIQEKLMELRRFQA</sequence>
<proteinExistence type="predicted"/>
<dbReference type="eggNOG" id="ENOG502RAUH">
    <property type="taxonomic scope" value="Eukaryota"/>
</dbReference>
<organism evidence="1 2">
    <name type="scientific">Rhizopus delemar (strain RA 99-880 / ATCC MYA-4621 / FGSC 9543 / NRRL 43880)</name>
    <name type="common">Mucormycosis agent</name>
    <name type="synonym">Rhizopus arrhizus var. delemar</name>
    <dbReference type="NCBI Taxonomy" id="246409"/>
    <lineage>
        <taxon>Eukaryota</taxon>
        <taxon>Fungi</taxon>
        <taxon>Fungi incertae sedis</taxon>
        <taxon>Mucoromycota</taxon>
        <taxon>Mucoromycotina</taxon>
        <taxon>Mucoromycetes</taxon>
        <taxon>Mucorales</taxon>
        <taxon>Mucorineae</taxon>
        <taxon>Rhizopodaceae</taxon>
        <taxon>Rhizopus</taxon>
    </lineage>
</organism>
<gene>
    <name evidence="1" type="ORF">RO3G_10312</name>
</gene>
<name>I1CAX2_RHIO9</name>
<dbReference type="Proteomes" id="UP000009138">
    <property type="component" value="Unassembled WGS sequence"/>
</dbReference>
<dbReference type="OMA" id="MIHAILY"/>
<evidence type="ECO:0000313" key="2">
    <source>
        <dbReference type="Proteomes" id="UP000009138"/>
    </source>
</evidence>
<accession>I1CAX2</accession>
<reference evidence="1 2" key="1">
    <citation type="journal article" date="2009" name="PLoS Genet.">
        <title>Genomic analysis of the basal lineage fungus Rhizopus oryzae reveals a whole-genome duplication.</title>
        <authorList>
            <person name="Ma L.-J."/>
            <person name="Ibrahim A.S."/>
            <person name="Skory C."/>
            <person name="Grabherr M.G."/>
            <person name="Burger G."/>
            <person name="Butler M."/>
            <person name="Elias M."/>
            <person name="Idnurm A."/>
            <person name="Lang B.F."/>
            <person name="Sone T."/>
            <person name="Abe A."/>
            <person name="Calvo S.E."/>
            <person name="Corrochano L.M."/>
            <person name="Engels R."/>
            <person name="Fu J."/>
            <person name="Hansberg W."/>
            <person name="Kim J.-M."/>
            <person name="Kodira C.D."/>
            <person name="Koehrsen M.J."/>
            <person name="Liu B."/>
            <person name="Miranda-Saavedra D."/>
            <person name="O'Leary S."/>
            <person name="Ortiz-Castellanos L."/>
            <person name="Poulter R."/>
            <person name="Rodriguez-Romero J."/>
            <person name="Ruiz-Herrera J."/>
            <person name="Shen Y.-Q."/>
            <person name="Zeng Q."/>
            <person name="Galagan J."/>
            <person name="Birren B.W."/>
            <person name="Cuomo C.A."/>
            <person name="Wickes B.L."/>
        </authorList>
    </citation>
    <scope>NUCLEOTIDE SEQUENCE [LARGE SCALE GENOMIC DNA]</scope>
    <source>
        <strain evidence="2">RA 99-880 / ATCC MYA-4621 / FGSC 9543 / NRRL 43880</strain>
    </source>
</reference>
<protein>
    <submittedName>
        <fullName evidence="1">Uncharacterized protein</fullName>
    </submittedName>
</protein>
<dbReference type="GeneID" id="93617278"/>
<dbReference type="VEuPathDB" id="FungiDB:RO3G_10312"/>
<dbReference type="STRING" id="246409.I1CAX2"/>